<evidence type="ECO:0008006" key="4">
    <source>
        <dbReference type="Google" id="ProtNLM"/>
    </source>
</evidence>
<feature type="compositionally biased region" description="Pro residues" evidence="1">
    <location>
        <begin position="10"/>
        <end position="21"/>
    </location>
</feature>
<name>A0A5F9CWJ9_RABIT</name>
<reference evidence="2" key="2">
    <citation type="submission" date="2025-08" db="UniProtKB">
        <authorList>
            <consortium name="Ensembl"/>
        </authorList>
    </citation>
    <scope>IDENTIFICATION</scope>
    <source>
        <strain evidence="2">Thorbecke</strain>
    </source>
</reference>
<dbReference type="Proteomes" id="UP000001811">
    <property type="component" value="Unplaced"/>
</dbReference>
<dbReference type="STRING" id="9986.ENSOCUP00000037643"/>
<reference evidence="2 3" key="1">
    <citation type="journal article" date="2011" name="Nature">
        <title>A high-resolution map of human evolutionary constraint using 29 mammals.</title>
        <authorList>
            <person name="Lindblad-Toh K."/>
            <person name="Garber M."/>
            <person name="Zuk O."/>
            <person name="Lin M.F."/>
            <person name="Parker B.J."/>
            <person name="Washietl S."/>
            <person name="Kheradpour P."/>
            <person name="Ernst J."/>
            <person name="Jordan G."/>
            <person name="Mauceli E."/>
            <person name="Ward L.D."/>
            <person name="Lowe C.B."/>
            <person name="Holloway A.K."/>
            <person name="Clamp M."/>
            <person name="Gnerre S."/>
            <person name="Alfoldi J."/>
            <person name="Beal K."/>
            <person name="Chang J."/>
            <person name="Clawson H."/>
            <person name="Cuff J."/>
            <person name="Di Palma F."/>
            <person name="Fitzgerald S."/>
            <person name="Flicek P."/>
            <person name="Guttman M."/>
            <person name="Hubisz M.J."/>
            <person name="Jaffe D.B."/>
            <person name="Jungreis I."/>
            <person name="Kent W.J."/>
            <person name="Kostka D."/>
            <person name="Lara M."/>
            <person name="Martins A.L."/>
            <person name="Massingham T."/>
            <person name="Moltke I."/>
            <person name="Raney B.J."/>
            <person name="Rasmussen M.D."/>
            <person name="Robinson J."/>
            <person name="Stark A."/>
            <person name="Vilella A.J."/>
            <person name="Wen J."/>
            <person name="Xie X."/>
            <person name="Zody M.C."/>
            <person name="Baldwin J."/>
            <person name="Bloom T."/>
            <person name="Chin C.W."/>
            <person name="Heiman D."/>
            <person name="Nicol R."/>
            <person name="Nusbaum C."/>
            <person name="Young S."/>
            <person name="Wilkinson J."/>
            <person name="Worley K.C."/>
            <person name="Kovar C.L."/>
            <person name="Muzny D.M."/>
            <person name="Gibbs R.A."/>
            <person name="Cree A."/>
            <person name="Dihn H.H."/>
            <person name="Fowler G."/>
            <person name="Jhangiani S."/>
            <person name="Joshi V."/>
            <person name="Lee S."/>
            <person name="Lewis L.R."/>
            <person name="Nazareth L.V."/>
            <person name="Okwuonu G."/>
            <person name="Santibanez J."/>
            <person name="Warren W.C."/>
            <person name="Mardis E.R."/>
            <person name="Weinstock G.M."/>
            <person name="Wilson R.K."/>
            <person name="Delehaunty K."/>
            <person name="Dooling D."/>
            <person name="Fronik C."/>
            <person name="Fulton L."/>
            <person name="Fulton B."/>
            <person name="Graves T."/>
            <person name="Minx P."/>
            <person name="Sodergren E."/>
            <person name="Birney E."/>
            <person name="Margulies E.H."/>
            <person name="Herrero J."/>
            <person name="Green E.D."/>
            <person name="Haussler D."/>
            <person name="Siepel A."/>
            <person name="Goldman N."/>
            <person name="Pollard K.S."/>
            <person name="Pedersen J.S."/>
            <person name="Lander E.S."/>
            <person name="Kellis M."/>
        </authorList>
    </citation>
    <scope>NUCLEOTIDE SEQUENCE [LARGE SCALE GENOMIC DNA]</scope>
    <source>
        <strain evidence="3">Thorbecke</strain>
    </source>
</reference>
<keyword evidence="3" id="KW-1185">Reference proteome</keyword>
<dbReference type="Ensembl" id="ENSOCUT00000060686.1">
    <property type="protein sequence ID" value="ENSOCUP00000037643.1"/>
    <property type="gene ID" value="ENSOCUG00000037939.1"/>
</dbReference>
<evidence type="ECO:0000313" key="2">
    <source>
        <dbReference type="Ensembl" id="ENSOCUP00000037643.1"/>
    </source>
</evidence>
<accession>A0A5F9CWJ9</accession>
<feature type="compositionally biased region" description="Pro residues" evidence="1">
    <location>
        <begin position="78"/>
        <end position="108"/>
    </location>
</feature>
<feature type="compositionally biased region" description="Pro residues" evidence="1">
    <location>
        <begin position="45"/>
        <end position="54"/>
    </location>
</feature>
<proteinExistence type="predicted"/>
<organism evidence="2 3">
    <name type="scientific">Oryctolagus cuniculus</name>
    <name type="common">Rabbit</name>
    <dbReference type="NCBI Taxonomy" id="9986"/>
    <lineage>
        <taxon>Eukaryota</taxon>
        <taxon>Metazoa</taxon>
        <taxon>Chordata</taxon>
        <taxon>Craniata</taxon>
        <taxon>Vertebrata</taxon>
        <taxon>Euteleostomi</taxon>
        <taxon>Mammalia</taxon>
        <taxon>Eutheria</taxon>
        <taxon>Euarchontoglires</taxon>
        <taxon>Glires</taxon>
        <taxon>Lagomorpha</taxon>
        <taxon>Leporidae</taxon>
        <taxon>Oryctolagus</taxon>
    </lineage>
</organism>
<evidence type="ECO:0000256" key="1">
    <source>
        <dbReference type="SAM" id="MobiDB-lite"/>
    </source>
</evidence>
<reference evidence="2" key="3">
    <citation type="submission" date="2025-09" db="UniProtKB">
        <authorList>
            <consortium name="Ensembl"/>
        </authorList>
    </citation>
    <scope>IDENTIFICATION</scope>
    <source>
        <strain evidence="2">Thorbecke</strain>
    </source>
</reference>
<feature type="compositionally biased region" description="Basic residues" evidence="1">
    <location>
        <begin position="136"/>
        <end position="145"/>
    </location>
</feature>
<feature type="compositionally biased region" description="Basic and acidic residues" evidence="1">
    <location>
        <begin position="59"/>
        <end position="69"/>
    </location>
</feature>
<dbReference type="AlphaFoldDB" id="A0A5F9CWJ9"/>
<feature type="region of interest" description="Disordered" evidence="1">
    <location>
        <begin position="38"/>
        <end position="109"/>
    </location>
</feature>
<sequence>MASDSRLRPARPPPDRAPLPPCRSTCFGGARACCRPGSGLFGLPPWAPPPPTDEPPASRCHDQAPEEGHSQAATPGAGSPPPPKSAGPEPPPPLVPPLPAGSLPPYPPYFEGAPFPHPLWLRSSYQQWVPQPPPRSIKRTRRRLSRNRDPGRLILSTIRLRPRQVLCEKCKSTLSPEQASPGPPAPPRARRRLGSGPDQEQRRPEGPGDSEPSAPATPRRSKRERLEEARPPGGQVPRSPVIRISYSTPQGKGESGQRSPPGCTGSRGASFCPPWSRRTAAPTPSSPGRRAQCWRGTSCPKLKLTRQGTRPGTCHPHKNPPAAPPGKLASVGPCTGRKLVGALDSQQRGPRARLAHSLCRWLCPRAGGPVFGKLGRGRRLPGLPPGPAGPRGPGLPGQLPSGHRGLRQRVRLQQRQPGRVQVVQLRGDFSRYGRPVVGRRGPPAFLFQSCGPDGAAADGQAAHAERVQVRH</sequence>
<feature type="region of interest" description="Disordered" evidence="1">
    <location>
        <begin position="1"/>
        <end position="22"/>
    </location>
</feature>
<dbReference type="InParanoid" id="A0A5F9CWJ9"/>
<protein>
    <recommendedName>
        <fullName evidence="4">PWWP domain containing 2B</fullName>
    </recommendedName>
</protein>
<dbReference type="GeneTree" id="ENSGT00940000160735"/>
<evidence type="ECO:0000313" key="3">
    <source>
        <dbReference type="Proteomes" id="UP000001811"/>
    </source>
</evidence>
<feature type="region of interest" description="Disordered" evidence="1">
    <location>
        <begin position="373"/>
        <end position="403"/>
    </location>
</feature>
<dbReference type="Bgee" id="ENSOCUG00000037939">
    <property type="expression patterns" value="Expressed in blood and 18 other cell types or tissues"/>
</dbReference>
<feature type="region of interest" description="Disordered" evidence="1">
    <location>
        <begin position="171"/>
        <end position="327"/>
    </location>
</feature>
<feature type="region of interest" description="Disordered" evidence="1">
    <location>
        <begin position="127"/>
        <end position="150"/>
    </location>
</feature>